<feature type="region of interest" description="Disordered" evidence="2">
    <location>
        <begin position="588"/>
        <end position="630"/>
    </location>
</feature>
<feature type="region of interest" description="Disordered" evidence="2">
    <location>
        <begin position="173"/>
        <end position="198"/>
    </location>
</feature>
<keyword evidence="1" id="KW-0175">Coiled coil</keyword>
<evidence type="ECO:0000313" key="5">
    <source>
        <dbReference type="Proteomes" id="UP000070444"/>
    </source>
</evidence>
<dbReference type="Pfam" id="PF15072">
    <property type="entry name" value="HROB"/>
    <property type="match status" value="1"/>
</dbReference>
<evidence type="ECO:0000256" key="2">
    <source>
        <dbReference type="SAM" id="MobiDB-lite"/>
    </source>
</evidence>
<dbReference type="AlphaFoldDB" id="A0A137PBJ6"/>
<reference evidence="4 5" key="1">
    <citation type="journal article" date="2015" name="Genome Biol. Evol.">
        <title>Phylogenomic analyses indicate that early fungi evolved digesting cell walls of algal ancestors of land plants.</title>
        <authorList>
            <person name="Chang Y."/>
            <person name="Wang S."/>
            <person name="Sekimoto S."/>
            <person name="Aerts A.L."/>
            <person name="Choi C."/>
            <person name="Clum A."/>
            <person name="LaButti K.M."/>
            <person name="Lindquist E.A."/>
            <person name="Yee Ngan C."/>
            <person name="Ohm R.A."/>
            <person name="Salamov A.A."/>
            <person name="Grigoriev I.V."/>
            <person name="Spatafora J.W."/>
            <person name="Berbee M.L."/>
        </authorList>
    </citation>
    <scope>NUCLEOTIDE SEQUENCE [LARGE SCALE GENOMIC DNA]</scope>
    <source>
        <strain evidence="4 5">NRRL 28638</strain>
    </source>
</reference>
<proteinExistence type="predicted"/>
<feature type="domain" description="Homologous recombination OB-fold protein OB-fold" evidence="3">
    <location>
        <begin position="745"/>
        <end position="825"/>
    </location>
</feature>
<organism evidence="4 5">
    <name type="scientific">Conidiobolus coronatus (strain ATCC 28846 / CBS 209.66 / NRRL 28638)</name>
    <name type="common">Delacroixia coronata</name>
    <dbReference type="NCBI Taxonomy" id="796925"/>
    <lineage>
        <taxon>Eukaryota</taxon>
        <taxon>Fungi</taxon>
        <taxon>Fungi incertae sedis</taxon>
        <taxon>Zoopagomycota</taxon>
        <taxon>Entomophthoromycotina</taxon>
        <taxon>Entomophthoromycetes</taxon>
        <taxon>Entomophthorales</taxon>
        <taxon>Ancylistaceae</taxon>
        <taxon>Conidiobolus</taxon>
    </lineage>
</organism>
<evidence type="ECO:0000313" key="4">
    <source>
        <dbReference type="EMBL" id="KXN72326.1"/>
    </source>
</evidence>
<feature type="compositionally biased region" description="Polar residues" evidence="2">
    <location>
        <begin position="619"/>
        <end position="630"/>
    </location>
</feature>
<protein>
    <recommendedName>
        <fullName evidence="3">Homologous recombination OB-fold protein OB-fold domain-containing protein</fullName>
    </recommendedName>
</protein>
<dbReference type="Proteomes" id="UP000070444">
    <property type="component" value="Unassembled WGS sequence"/>
</dbReference>
<feature type="compositionally biased region" description="Polar residues" evidence="2">
    <location>
        <begin position="273"/>
        <end position="286"/>
    </location>
</feature>
<evidence type="ECO:0000259" key="3">
    <source>
        <dbReference type="Pfam" id="PF15072"/>
    </source>
</evidence>
<sequence>MGDISAGLDLNSRLNPIQNTNNILDTIASEPTVSSPINEDDLEEYLKTDILELSQIAMKRMSTGLGLNSNLNYIQNNDSMYDDASSSSPTYSFQASSPINEDDLEDYLKTDILELSQIINRHISQDLNLSKKFNDTQVSNIRYESRTTSTSSHGFQVPHPVNQADLDDDLERLMDGLNGSSKESRHDDSTVEPSIIASSDNNVPKPIFVSQAISLSQKPRLRKSVYPLEVSEVELPRFNSELGRDTSLIASNIASKSRASDSTGKVLKLQIENQQNRSSQKPSAISQELDKELPEPGVEPDVSNITEISASASKVNAEHGMNITIESELERSKITLDKQMSRVQQDNELLNMLEEELQKYYNDLELAISENAFAPLYKTNVTRITKKVVQSGIDKRLNKSTQFKRKSQSGAHPDVMRNHISISKESELDRNSKRSKIATIVTNTYKSNLNSAKSTENEVSRSLKDINKDNLNSIPISDQLSKSSLKYLSSDQPSSSVTSNLSKTTSTVQSVQLKNAIQKPSSANIQIEKDRQISSVSNCKRFPNSPYSVLGFENDFSMLNLDNDDIFEDLRSSRQFKSLQKAKSSISKDANINNDFPKSIQSDNGDRIDTATPPIRPQNEASKSSINSIPKQSSKDILNQLNNNSAFEHTETISQLEQVIKSTDLTCDKTKNISENREKFDEISMQMKLAEIEKAQMEEYHLLKRSGWSDFLLYYGQGENKELGIYIQSNTIEQIHAGVYKELVIPYLAIIVKNINCSESGIGIEFFDPTNRIESSVSLSLIEEYQNYCKPGMVWVLEKPTVCKPRKGDFQLVILSTNLVQVFLAKKKSDGKLRDPIYIRSFNNLSQNTQRNTQSQTIILQDTSEIVLSDISEAIEDQQHNERDLFKDDGGFDHLLSVMAMDL</sequence>
<name>A0A137PBJ6_CONC2</name>
<accession>A0A137PBJ6</accession>
<keyword evidence="5" id="KW-1185">Reference proteome</keyword>
<feature type="region of interest" description="Disordered" evidence="2">
    <location>
        <begin position="273"/>
        <end position="300"/>
    </location>
</feature>
<dbReference type="EMBL" id="KQ964455">
    <property type="protein sequence ID" value="KXN72326.1"/>
    <property type="molecule type" value="Genomic_DNA"/>
</dbReference>
<feature type="compositionally biased region" description="Polar residues" evidence="2">
    <location>
        <begin position="588"/>
        <end position="603"/>
    </location>
</feature>
<dbReference type="InterPro" id="IPR058570">
    <property type="entry name" value="HROB_OB"/>
</dbReference>
<dbReference type="GO" id="GO:0000725">
    <property type="term" value="P:recombinational repair"/>
    <property type="evidence" value="ECO:0007669"/>
    <property type="project" value="InterPro"/>
</dbReference>
<feature type="coiled-coil region" evidence="1">
    <location>
        <begin position="336"/>
        <end position="370"/>
    </location>
</feature>
<gene>
    <name evidence="4" type="ORF">CONCODRAFT_16247</name>
</gene>
<evidence type="ECO:0000256" key="1">
    <source>
        <dbReference type="SAM" id="Coils"/>
    </source>
</evidence>